<sequence>MMTASCLGLCGHRSEETGLDYERPSVCVGQRGRPRRPAREREAELWSKLPKVLPVAGGHPRRGTYLINIHLFQNRWGSLGISQDPNSAPHPFTISVSGTYWKAHYFLDLEPFLPISGSFKACLKKSKWHKNLIYLRCGGLRKNRRFSWCREEWRNTYIEPIFLENSKNSKDNVKILSPWINTILRHNASPPFHPLAESNPPSASAEAFHFSEVISTPTTPYFLVKTKFSKCLNSTVASIARVIENSRLKTMEIGMRIRRRIRMRILRRIRIRI</sequence>
<dbReference type="EMBL" id="CADCXU010004588">
    <property type="protein sequence ID" value="CAA9996363.1"/>
    <property type="molecule type" value="Genomic_DNA"/>
</dbReference>
<gene>
    <name evidence="1" type="ORF">NTEN_LOCUS2904</name>
</gene>
<accession>A0A6H5G1V9</accession>
<dbReference type="AlphaFoldDB" id="A0A6H5G1V9"/>
<protein>
    <submittedName>
        <fullName evidence="1">Uncharacterized protein</fullName>
    </submittedName>
</protein>
<name>A0A6H5G1V9_9HEMI</name>
<evidence type="ECO:0000313" key="1">
    <source>
        <dbReference type="EMBL" id="CAA9996363.1"/>
    </source>
</evidence>
<dbReference type="Proteomes" id="UP000479000">
    <property type="component" value="Unassembled WGS sequence"/>
</dbReference>
<keyword evidence="2" id="KW-1185">Reference proteome</keyword>
<proteinExistence type="predicted"/>
<evidence type="ECO:0000313" key="2">
    <source>
        <dbReference type="Proteomes" id="UP000479000"/>
    </source>
</evidence>
<organism evidence="1 2">
    <name type="scientific">Nesidiocoris tenuis</name>
    <dbReference type="NCBI Taxonomy" id="355587"/>
    <lineage>
        <taxon>Eukaryota</taxon>
        <taxon>Metazoa</taxon>
        <taxon>Ecdysozoa</taxon>
        <taxon>Arthropoda</taxon>
        <taxon>Hexapoda</taxon>
        <taxon>Insecta</taxon>
        <taxon>Pterygota</taxon>
        <taxon>Neoptera</taxon>
        <taxon>Paraneoptera</taxon>
        <taxon>Hemiptera</taxon>
        <taxon>Heteroptera</taxon>
        <taxon>Panheteroptera</taxon>
        <taxon>Cimicomorpha</taxon>
        <taxon>Miridae</taxon>
        <taxon>Dicyphina</taxon>
        <taxon>Nesidiocoris</taxon>
    </lineage>
</organism>
<reference evidence="1 2" key="1">
    <citation type="submission" date="2020-02" db="EMBL/GenBank/DDBJ databases">
        <authorList>
            <person name="Ferguson B K."/>
        </authorList>
    </citation>
    <scope>NUCLEOTIDE SEQUENCE [LARGE SCALE GENOMIC DNA]</scope>
</reference>